<reference evidence="3" key="1">
    <citation type="journal article" date="2015" name="Nat. Genet.">
        <title>The genome and transcriptome of the zoonotic hookworm Ancylostoma ceylanicum identify infection-specific gene families.</title>
        <authorList>
            <person name="Schwarz E.M."/>
            <person name="Hu Y."/>
            <person name="Antoshechkin I."/>
            <person name="Miller M.M."/>
            <person name="Sternberg P.W."/>
            <person name="Aroian R.V."/>
        </authorList>
    </citation>
    <scope>NUCLEOTIDE SEQUENCE</scope>
    <source>
        <strain evidence="3">HY135</strain>
    </source>
</reference>
<gene>
    <name evidence="2" type="primary">Acey_s0009.g391</name>
    <name evidence="2" type="ORF">Y032_0009g391</name>
</gene>
<keyword evidence="1" id="KW-0732">Signal</keyword>
<dbReference type="Proteomes" id="UP000024635">
    <property type="component" value="Unassembled WGS sequence"/>
</dbReference>
<evidence type="ECO:0008006" key="4">
    <source>
        <dbReference type="Google" id="ProtNLM"/>
    </source>
</evidence>
<dbReference type="AlphaFoldDB" id="A0A016VHF0"/>
<name>A0A016VHF0_9BILA</name>
<feature type="chain" id="PRO_5001493538" description="SXP/RAL-2 family protein Ani s 5-like cation-binding domain-containing protein" evidence="1">
    <location>
        <begin position="21"/>
        <end position="124"/>
    </location>
</feature>
<comment type="caution">
    <text evidence="2">The sequence shown here is derived from an EMBL/GenBank/DDBJ whole genome shotgun (WGS) entry which is preliminary data.</text>
</comment>
<evidence type="ECO:0000313" key="2">
    <source>
        <dbReference type="EMBL" id="EYC26855.1"/>
    </source>
</evidence>
<keyword evidence="3" id="KW-1185">Reference proteome</keyword>
<evidence type="ECO:0000256" key="1">
    <source>
        <dbReference type="SAM" id="SignalP"/>
    </source>
</evidence>
<feature type="signal peptide" evidence="1">
    <location>
        <begin position="1"/>
        <end position="20"/>
    </location>
</feature>
<evidence type="ECO:0000313" key="3">
    <source>
        <dbReference type="Proteomes" id="UP000024635"/>
    </source>
</evidence>
<organism evidence="2 3">
    <name type="scientific">Ancylostoma ceylanicum</name>
    <dbReference type="NCBI Taxonomy" id="53326"/>
    <lineage>
        <taxon>Eukaryota</taxon>
        <taxon>Metazoa</taxon>
        <taxon>Ecdysozoa</taxon>
        <taxon>Nematoda</taxon>
        <taxon>Chromadorea</taxon>
        <taxon>Rhabditida</taxon>
        <taxon>Rhabditina</taxon>
        <taxon>Rhabditomorpha</taxon>
        <taxon>Strongyloidea</taxon>
        <taxon>Ancylostomatidae</taxon>
        <taxon>Ancylostomatinae</taxon>
        <taxon>Ancylostoma</taxon>
    </lineage>
</organism>
<proteinExistence type="predicted"/>
<sequence>MRSLHIIFIILVVHHRGSSADLLGWAKETWRFTADGTGKTWNDMKAAAGKLWNAVKTGNEKAWQYVESKRAELTETVKSKLNDTVAQWREYAEDDWDCGADKFWLSKLYTKLLTSAACLELKGE</sequence>
<protein>
    <recommendedName>
        <fullName evidence="4">SXP/RAL-2 family protein Ani s 5-like cation-binding domain-containing protein</fullName>
    </recommendedName>
</protein>
<accession>A0A016VHF0</accession>
<dbReference type="EMBL" id="JARK01001345">
    <property type="protein sequence ID" value="EYC26855.1"/>
    <property type="molecule type" value="Genomic_DNA"/>
</dbReference>